<dbReference type="Proteomes" id="UP000046395">
    <property type="component" value="Unassembled WGS sequence"/>
</dbReference>
<feature type="domain" description="RING-CH-type" evidence="12">
    <location>
        <begin position="77"/>
        <end position="142"/>
    </location>
</feature>
<dbReference type="GO" id="GO:0004842">
    <property type="term" value="F:ubiquitin-protein transferase activity"/>
    <property type="evidence" value="ECO:0007669"/>
    <property type="project" value="TreeGrafter"/>
</dbReference>
<dbReference type="GO" id="GO:0008270">
    <property type="term" value="F:zinc ion binding"/>
    <property type="evidence" value="ECO:0007669"/>
    <property type="project" value="UniProtKB-KW"/>
</dbReference>
<keyword evidence="3 11" id="KW-0812">Transmembrane</keyword>
<evidence type="ECO:0000256" key="11">
    <source>
        <dbReference type="SAM" id="Phobius"/>
    </source>
</evidence>
<dbReference type="STRING" id="70415.A0A5S6Q999"/>
<keyword evidence="5" id="KW-0863">Zinc-finger</keyword>
<keyword evidence="9 11" id="KW-0472">Membrane</keyword>
<keyword evidence="13" id="KW-1185">Reference proteome</keyword>
<evidence type="ECO:0000256" key="9">
    <source>
        <dbReference type="ARBA" id="ARBA00023136"/>
    </source>
</evidence>
<evidence type="ECO:0000256" key="8">
    <source>
        <dbReference type="ARBA" id="ARBA00022989"/>
    </source>
</evidence>
<dbReference type="Gene3D" id="3.30.40.10">
    <property type="entry name" value="Zinc/RING finger domain, C3HC4 (zinc finger)"/>
    <property type="match status" value="1"/>
</dbReference>
<organism evidence="13 14">
    <name type="scientific">Trichuris muris</name>
    <name type="common">Mouse whipworm</name>
    <dbReference type="NCBI Taxonomy" id="70415"/>
    <lineage>
        <taxon>Eukaryota</taxon>
        <taxon>Metazoa</taxon>
        <taxon>Ecdysozoa</taxon>
        <taxon>Nematoda</taxon>
        <taxon>Enoplea</taxon>
        <taxon>Dorylaimia</taxon>
        <taxon>Trichinellida</taxon>
        <taxon>Trichuridae</taxon>
        <taxon>Trichuris</taxon>
    </lineage>
</organism>
<dbReference type="WBParaSite" id="TMUE_1000003763.1">
    <property type="protein sequence ID" value="TMUE_1000003763.1"/>
    <property type="gene ID" value="WBGene00288782"/>
</dbReference>
<dbReference type="SUPFAM" id="SSF57850">
    <property type="entry name" value="RING/U-box"/>
    <property type="match status" value="1"/>
</dbReference>
<keyword evidence="8 11" id="KW-1133">Transmembrane helix</keyword>
<evidence type="ECO:0000256" key="4">
    <source>
        <dbReference type="ARBA" id="ARBA00022723"/>
    </source>
</evidence>
<evidence type="ECO:0000256" key="6">
    <source>
        <dbReference type="ARBA" id="ARBA00022786"/>
    </source>
</evidence>
<evidence type="ECO:0000313" key="13">
    <source>
        <dbReference type="Proteomes" id="UP000046395"/>
    </source>
</evidence>
<keyword evidence="7" id="KW-0862">Zinc</keyword>
<evidence type="ECO:0000256" key="1">
    <source>
        <dbReference type="ARBA" id="ARBA00004141"/>
    </source>
</evidence>
<dbReference type="GO" id="GO:0016567">
    <property type="term" value="P:protein ubiquitination"/>
    <property type="evidence" value="ECO:0007669"/>
    <property type="project" value="TreeGrafter"/>
</dbReference>
<evidence type="ECO:0000256" key="10">
    <source>
        <dbReference type="SAM" id="MobiDB-lite"/>
    </source>
</evidence>
<evidence type="ECO:0000259" key="12">
    <source>
        <dbReference type="PROSITE" id="PS51292"/>
    </source>
</evidence>
<feature type="region of interest" description="Disordered" evidence="10">
    <location>
        <begin position="1"/>
        <end position="58"/>
    </location>
</feature>
<dbReference type="PANTHER" id="PTHR46065">
    <property type="entry name" value="E3 UBIQUITIN-PROTEIN LIGASE MARCH 2/3 FAMILY MEMBER"/>
    <property type="match status" value="1"/>
</dbReference>
<feature type="transmembrane region" description="Helical" evidence="11">
    <location>
        <begin position="203"/>
        <end position="226"/>
    </location>
</feature>
<evidence type="ECO:0000256" key="2">
    <source>
        <dbReference type="ARBA" id="ARBA00022679"/>
    </source>
</evidence>
<comment type="subcellular location">
    <subcellularLocation>
        <location evidence="1">Membrane</location>
        <topology evidence="1">Multi-pass membrane protein</topology>
    </subcellularLocation>
</comment>
<dbReference type="PROSITE" id="PS51292">
    <property type="entry name" value="ZF_RING_CH"/>
    <property type="match status" value="1"/>
</dbReference>
<protein>
    <submittedName>
        <fullName evidence="14">RING-CH-type domain-containing protein</fullName>
    </submittedName>
</protein>
<evidence type="ECO:0000256" key="5">
    <source>
        <dbReference type="ARBA" id="ARBA00022771"/>
    </source>
</evidence>
<proteinExistence type="predicted"/>
<dbReference type="Pfam" id="PF12906">
    <property type="entry name" value="RINGv"/>
    <property type="match status" value="1"/>
</dbReference>
<dbReference type="InterPro" id="IPR013083">
    <property type="entry name" value="Znf_RING/FYVE/PHD"/>
</dbReference>
<evidence type="ECO:0000313" key="14">
    <source>
        <dbReference type="WBParaSite" id="TMUE_1000003763.1"/>
    </source>
</evidence>
<reference evidence="14" key="1">
    <citation type="submission" date="2019-12" db="UniProtKB">
        <authorList>
            <consortium name="WormBaseParasite"/>
        </authorList>
    </citation>
    <scope>IDENTIFICATION</scope>
</reference>
<accession>A0A5S6Q999</accession>
<keyword evidence="6" id="KW-0833">Ubl conjugation pathway</keyword>
<evidence type="ECO:0000256" key="3">
    <source>
        <dbReference type="ARBA" id="ARBA00022692"/>
    </source>
</evidence>
<dbReference type="GO" id="GO:0016020">
    <property type="term" value="C:membrane"/>
    <property type="evidence" value="ECO:0007669"/>
    <property type="project" value="UniProtKB-SubCell"/>
</dbReference>
<name>A0A5S6Q999_TRIMR</name>
<dbReference type="AlphaFoldDB" id="A0A5S6Q999"/>
<feature type="transmembrane region" description="Helical" evidence="11">
    <location>
        <begin position="168"/>
        <end position="191"/>
    </location>
</feature>
<keyword evidence="2" id="KW-0808">Transferase</keyword>
<keyword evidence="4" id="KW-0479">Metal-binding</keyword>
<sequence>MEWDNEAPTESVSMLREPQERRSSDNWDPYGVIAETPTVEREQKEQSVQPSRLTESHNQCTITTEQHENRQSACEKNTYDGMAVCRICHGSELSSPTKGVPLLSLCNCRGTMGLCHLECLETWLSSANSNMCEICKFQYVTERKPKPLTEFLLHPGSVSARRNLVSDFICFLILTPLAISSTWLCVSGALYYARLGLQHVEVPGLICLAAFLIITYMIWFTITLRYHTRLWQEWRKQNHTVHVKVNRKNSLSQPSLNNSLNRSNRGCDVDNNNNNNCIHENRLPRTWV</sequence>
<feature type="compositionally biased region" description="Polar residues" evidence="10">
    <location>
        <begin position="46"/>
        <end position="58"/>
    </location>
</feature>
<dbReference type="InterPro" id="IPR011016">
    <property type="entry name" value="Znf_RING-CH"/>
</dbReference>
<dbReference type="SMART" id="SM00744">
    <property type="entry name" value="RINGv"/>
    <property type="match status" value="1"/>
</dbReference>
<dbReference type="PANTHER" id="PTHR46065:SF3">
    <property type="entry name" value="FI20425P1"/>
    <property type="match status" value="1"/>
</dbReference>
<evidence type="ECO:0000256" key="7">
    <source>
        <dbReference type="ARBA" id="ARBA00022833"/>
    </source>
</evidence>